<feature type="compositionally biased region" description="Low complexity" evidence="1">
    <location>
        <begin position="189"/>
        <end position="209"/>
    </location>
</feature>
<comment type="caution">
    <text evidence="2">The sequence shown here is derived from an EMBL/GenBank/DDBJ whole genome shotgun (WGS) entry which is preliminary data.</text>
</comment>
<evidence type="ECO:0000313" key="2">
    <source>
        <dbReference type="EMBL" id="CAK0843223.1"/>
    </source>
</evidence>
<proteinExistence type="predicted"/>
<keyword evidence="3" id="KW-1185">Reference proteome</keyword>
<feature type="compositionally biased region" description="Basic residues" evidence="1">
    <location>
        <begin position="210"/>
        <end position="220"/>
    </location>
</feature>
<gene>
    <name evidence="2" type="ORF">PCOR1329_LOCUS37641</name>
</gene>
<sequence>MLGGGSSGEGPLGAASRLPPPSPAPRAQGRPKRPRPRGVRPPGPPHFGSQAALQNFAAPPAGAFQPLACAAASTLEVLGALDAALAAAAGHGERAPLLAASVQPLYIEQDLRSASAWSTPSVSRTVVPMVPPALGCQLVCASIVSPAAPSRHGGAGAPARGGALGAVTPPPGRGAQPEELRRRRPAAQAPGLALWGRAGGPARRGAGHAFGRRRLRRGSG</sequence>
<feature type="compositionally biased region" description="Gly residues" evidence="1">
    <location>
        <begin position="1"/>
        <end position="11"/>
    </location>
</feature>
<protein>
    <submittedName>
        <fullName evidence="2">Uncharacterized protein</fullName>
    </submittedName>
</protein>
<dbReference type="EMBL" id="CAUYUJ010014562">
    <property type="protein sequence ID" value="CAK0843223.1"/>
    <property type="molecule type" value="Genomic_DNA"/>
</dbReference>
<reference evidence="2" key="1">
    <citation type="submission" date="2023-10" db="EMBL/GenBank/DDBJ databases">
        <authorList>
            <person name="Chen Y."/>
            <person name="Shah S."/>
            <person name="Dougan E. K."/>
            <person name="Thang M."/>
            <person name="Chan C."/>
        </authorList>
    </citation>
    <scope>NUCLEOTIDE SEQUENCE [LARGE SCALE GENOMIC DNA]</scope>
</reference>
<feature type="region of interest" description="Disordered" evidence="1">
    <location>
        <begin position="150"/>
        <end position="220"/>
    </location>
</feature>
<evidence type="ECO:0000313" key="3">
    <source>
        <dbReference type="Proteomes" id="UP001189429"/>
    </source>
</evidence>
<feature type="compositionally biased region" description="Basic residues" evidence="1">
    <location>
        <begin position="29"/>
        <end position="38"/>
    </location>
</feature>
<evidence type="ECO:0000256" key="1">
    <source>
        <dbReference type="SAM" id="MobiDB-lite"/>
    </source>
</evidence>
<feature type="compositionally biased region" description="Low complexity" evidence="1">
    <location>
        <begin position="150"/>
        <end position="161"/>
    </location>
</feature>
<dbReference type="Proteomes" id="UP001189429">
    <property type="component" value="Unassembled WGS sequence"/>
</dbReference>
<name>A0ABN9TC20_9DINO</name>
<organism evidence="2 3">
    <name type="scientific">Prorocentrum cordatum</name>
    <dbReference type="NCBI Taxonomy" id="2364126"/>
    <lineage>
        <taxon>Eukaryota</taxon>
        <taxon>Sar</taxon>
        <taxon>Alveolata</taxon>
        <taxon>Dinophyceae</taxon>
        <taxon>Prorocentrales</taxon>
        <taxon>Prorocentraceae</taxon>
        <taxon>Prorocentrum</taxon>
    </lineage>
</organism>
<feature type="non-terminal residue" evidence="2">
    <location>
        <position position="220"/>
    </location>
</feature>
<feature type="region of interest" description="Disordered" evidence="1">
    <location>
        <begin position="1"/>
        <end position="50"/>
    </location>
</feature>
<accession>A0ABN9TC20</accession>